<dbReference type="Proteomes" id="UP000054248">
    <property type="component" value="Unassembled WGS sequence"/>
</dbReference>
<feature type="compositionally biased region" description="Low complexity" evidence="1">
    <location>
        <begin position="332"/>
        <end position="341"/>
    </location>
</feature>
<feature type="compositionally biased region" description="Polar residues" evidence="1">
    <location>
        <begin position="627"/>
        <end position="636"/>
    </location>
</feature>
<evidence type="ECO:0000313" key="3">
    <source>
        <dbReference type="Proteomes" id="UP000054248"/>
    </source>
</evidence>
<dbReference type="OrthoDB" id="3225650at2759"/>
<reference evidence="2 3" key="1">
    <citation type="submission" date="2014-04" db="EMBL/GenBank/DDBJ databases">
        <authorList>
            <consortium name="DOE Joint Genome Institute"/>
            <person name="Kuo A."/>
            <person name="Girlanda M."/>
            <person name="Perotto S."/>
            <person name="Kohler A."/>
            <person name="Nagy L.G."/>
            <person name="Floudas D."/>
            <person name="Copeland A."/>
            <person name="Barry K.W."/>
            <person name="Cichocki N."/>
            <person name="Veneault-Fourrey C."/>
            <person name="LaButti K."/>
            <person name="Lindquist E.A."/>
            <person name="Lipzen A."/>
            <person name="Lundell T."/>
            <person name="Morin E."/>
            <person name="Murat C."/>
            <person name="Sun H."/>
            <person name="Tunlid A."/>
            <person name="Henrissat B."/>
            <person name="Grigoriev I.V."/>
            <person name="Hibbett D.S."/>
            <person name="Martin F."/>
            <person name="Nordberg H.P."/>
            <person name="Cantor M.N."/>
            <person name="Hua S.X."/>
        </authorList>
    </citation>
    <scope>NUCLEOTIDE SEQUENCE [LARGE SCALE GENOMIC DNA]</scope>
    <source>
        <strain evidence="2 3">MUT 4182</strain>
    </source>
</reference>
<reference evidence="3" key="2">
    <citation type="submission" date="2015-01" db="EMBL/GenBank/DDBJ databases">
        <title>Evolutionary Origins and Diversification of the Mycorrhizal Mutualists.</title>
        <authorList>
            <consortium name="DOE Joint Genome Institute"/>
            <consortium name="Mycorrhizal Genomics Consortium"/>
            <person name="Kohler A."/>
            <person name="Kuo A."/>
            <person name="Nagy L.G."/>
            <person name="Floudas D."/>
            <person name="Copeland A."/>
            <person name="Barry K.W."/>
            <person name="Cichocki N."/>
            <person name="Veneault-Fourrey C."/>
            <person name="LaButti K."/>
            <person name="Lindquist E.A."/>
            <person name="Lipzen A."/>
            <person name="Lundell T."/>
            <person name="Morin E."/>
            <person name="Murat C."/>
            <person name="Riley R."/>
            <person name="Ohm R."/>
            <person name="Sun H."/>
            <person name="Tunlid A."/>
            <person name="Henrissat B."/>
            <person name="Grigoriev I.V."/>
            <person name="Hibbett D.S."/>
            <person name="Martin F."/>
        </authorList>
    </citation>
    <scope>NUCLEOTIDE SEQUENCE [LARGE SCALE GENOMIC DNA]</scope>
    <source>
        <strain evidence="3">MUT 4182</strain>
    </source>
</reference>
<feature type="region of interest" description="Disordered" evidence="1">
    <location>
        <begin position="411"/>
        <end position="473"/>
    </location>
</feature>
<feature type="compositionally biased region" description="Low complexity" evidence="1">
    <location>
        <begin position="613"/>
        <end position="626"/>
    </location>
</feature>
<feature type="region of interest" description="Disordered" evidence="1">
    <location>
        <begin position="1"/>
        <end position="41"/>
    </location>
</feature>
<accession>A0A0C3M033</accession>
<feature type="region of interest" description="Disordered" evidence="1">
    <location>
        <begin position="721"/>
        <end position="749"/>
    </location>
</feature>
<feature type="region of interest" description="Disordered" evidence="1">
    <location>
        <begin position="175"/>
        <end position="356"/>
    </location>
</feature>
<feature type="compositionally biased region" description="Basic and acidic residues" evidence="1">
    <location>
        <begin position="737"/>
        <end position="749"/>
    </location>
</feature>
<dbReference type="HOGENOM" id="CLU_371399_0_0_1"/>
<feature type="compositionally biased region" description="Polar residues" evidence="1">
    <location>
        <begin position="721"/>
        <end position="735"/>
    </location>
</feature>
<feature type="region of interest" description="Disordered" evidence="1">
    <location>
        <begin position="519"/>
        <end position="571"/>
    </location>
</feature>
<feature type="region of interest" description="Disordered" evidence="1">
    <location>
        <begin position="58"/>
        <end position="162"/>
    </location>
</feature>
<feature type="compositionally biased region" description="Polar residues" evidence="1">
    <location>
        <begin position="136"/>
        <end position="147"/>
    </location>
</feature>
<feature type="region of interest" description="Disordered" evidence="1">
    <location>
        <begin position="613"/>
        <end position="641"/>
    </location>
</feature>
<proteinExistence type="predicted"/>
<feature type="compositionally biased region" description="Polar residues" evidence="1">
    <location>
        <begin position="115"/>
        <end position="126"/>
    </location>
</feature>
<name>A0A0C3M033_9AGAM</name>
<evidence type="ECO:0000256" key="1">
    <source>
        <dbReference type="SAM" id="MobiDB-lite"/>
    </source>
</evidence>
<protein>
    <submittedName>
        <fullName evidence="2">Uncharacterized protein</fullName>
    </submittedName>
</protein>
<organism evidence="2 3">
    <name type="scientific">Tulasnella calospora MUT 4182</name>
    <dbReference type="NCBI Taxonomy" id="1051891"/>
    <lineage>
        <taxon>Eukaryota</taxon>
        <taxon>Fungi</taxon>
        <taxon>Dikarya</taxon>
        <taxon>Basidiomycota</taxon>
        <taxon>Agaricomycotina</taxon>
        <taxon>Agaricomycetes</taxon>
        <taxon>Cantharellales</taxon>
        <taxon>Tulasnellaceae</taxon>
        <taxon>Tulasnella</taxon>
    </lineage>
</organism>
<feature type="compositionally biased region" description="Polar residues" evidence="1">
    <location>
        <begin position="431"/>
        <end position="444"/>
    </location>
</feature>
<sequence length="749" mass="80163">MSSVDDEERTGNPDFDALIDLLGTDDPDDEPHAGDQSFAPVANLRTADGRFDFGAIREYFGANPRSPQSVEGQPQPLRLPTLTSQPVDATPEQADPVPHVSLPLPTPHFSPGRSFDQTFRSQTYLESPTPARLPNRLTSSTPPSRAFQSPERPASSLVPAVTTFDPEADAAALKAISPLSLPPAEVSPSPSREEAPSPIPKAGSRPLSRSLIKDEALAKSRPSTAPPDIFSGHKQPPEPAATTTPRPSHTRTSSQTVPWSSLKLPFPEIHFTAAATPSPAKPPTSSPAEATEAEANVPPPVPSPLAPKSKGKSPEFPMRGVGIGVGVGGGTPIVVPMPGGPLDDRDTSTEATTQLPAPLADYRVLADEIRRGFEENRSQASILDSALRDVRDHSSELAAQVAELQTIASHLNDSNPIQPPSPPLNRVPADDSSTMPGMDSNTAEGTSGVSGVDDDGGPGTEPEPEPASFGTWTSLDDDEMLAHAGAMVNDLHAHHHRQGAADVDNSFTDIDPLAEDTQTATQLPRFPSGVPLPSGTHSQSQQQPEHEPEPDTPQTASTSRAFGGVGDTTPMDEIELMSGHEARRTLRALLTALGLLPSLESSEQPIHEQLLSSVSSHHNNSTSTNSAAPSENQTRSELARPQSLEDVLRALEFVRSMDHLVWRGHRSQQQREGGVFGEKSVDSLKDRIQLWERAMRNPQVVPRIGVPSLRNNSGGVRIQTGQLRTSFGPGPSTSRSTRRERLHEDEHRY</sequence>
<feature type="compositionally biased region" description="Low complexity" evidence="1">
    <location>
        <begin position="240"/>
        <end position="256"/>
    </location>
</feature>
<gene>
    <name evidence="2" type="ORF">M407DRAFT_23695</name>
</gene>
<feature type="compositionally biased region" description="Gly residues" evidence="1">
    <location>
        <begin position="321"/>
        <end position="331"/>
    </location>
</feature>
<keyword evidence="3" id="KW-1185">Reference proteome</keyword>
<feature type="compositionally biased region" description="Low complexity" evidence="1">
    <location>
        <begin position="286"/>
        <end position="296"/>
    </location>
</feature>
<dbReference type="EMBL" id="KN823015">
    <property type="protein sequence ID" value="KIO27002.1"/>
    <property type="molecule type" value="Genomic_DNA"/>
</dbReference>
<evidence type="ECO:0000313" key="2">
    <source>
        <dbReference type="EMBL" id="KIO27002.1"/>
    </source>
</evidence>
<dbReference type="AlphaFoldDB" id="A0A0C3M033"/>